<dbReference type="PANTHER" id="PTHR34365:SF7">
    <property type="entry name" value="GLYCINE-RICH DOMAIN-CONTAINING PROTEIN 1"/>
    <property type="match status" value="1"/>
</dbReference>
<feature type="region of interest" description="Disordered" evidence="1">
    <location>
        <begin position="117"/>
        <end position="149"/>
    </location>
</feature>
<sequence length="1207" mass="135127">MSKDSKLSSVLERLKSPLRLNHDNGTTDPTTSTTNGVRSNTPPPAYEAAGPETHEEEPINLAEAFENLSLSNAPTDPTVDTCLAHLKLMFAFQWMKEDVGFTDGLWGLWDSRAGPIEPALKDRPRNRNKAGETSDDAVEGGGDSTARIPSVEERLASQNLKTLSRIREKRWALFVARAVDRYEAWWKSLIRRFPAPHGTVTEYDIGQDKLGSPRYLYFAVTYEDEDPVFPWTEDMLPPLDVLMVWHTHMLNPRAFLEDAIFAGLRKFWMTGLPWDLINKAIDADFNYNVSDECKARWTQETNMPWDSAEGSPDKELPCPRCGTLLRIPWTTCGYSESCDANQGSPNLSGTGYGDSLLGYRCEQCSLTTTRDILSVAKFVSDLKKLGTVSRPMPGTLLCSMTGTPIAFGRTLVEQTFPNRLLKSSCKDIRNKLSNLLTTETIALARLATMERVRESIEDVLRYKEHITTINKGLQNTTKLLPPESRLAIRKMMSRYWENITPFALDLAGAVMRQGVFVEKMCRIDWLHSPAARETMARLLTKYERFLNIMAKHPTQMAVPTLDVDLAWHTNQLTPSRYYARTVRMTGRFVNHDDKVLDDTLSRQFEWTSKVYQQMYGEVYSECTSIRTSHISPVGSALGISTQERVAESFYTSGAASLHPPSNSAHISSHPSVRLSQTTRLQSGPWMKRREVLARLAARHQANLEKALARAKERALKRGRTPPEKPSEVVRGKGKQDEKSKKKDDDAYYYYYYDHWGYPYFYAHPYAYALWWTPGLYMGATPCDMATGSGHTGGCVAGTCTETVANGGCGGAGMWLIDQTLSQGCGGVGAGGAGVVSMCTEAIVDNPDAGDGGGCGGCGGSLGPVSSVHDTPEEFRRAQGSQRQTRWPRLEESPAPRTEHHVSPLPCLDQTSLPQCLSRPPIERSDPALDFNPQSPFHPAMIITPEASLLDPSSSPPAPTSPPRSPNLSTNSSWATYDDAKQPSTLERYIHNHERHEHLALSIHQQRQHDGFSRKVAHVPIPPSTHSVSHAARRPYGNEQSPSETQNQSNYYHQPQTQTPPRATSSTAPHANYDPIQRYLSSPQAHERLACVLDEQKQQQQQPKTQRTTTIFGTALIHDNHQTAKSPSADDARSPSSSSSSISLHGESREEIQALVRRIRERPHSEYRRRFRLPVKRLHRQRECDSLEEEEEDQEERVRVKRAKKVGV</sequence>
<feature type="region of interest" description="Disordered" evidence="1">
    <location>
        <begin position="710"/>
        <end position="739"/>
    </location>
</feature>
<name>A0ABR3V810_HUMIN</name>
<feature type="compositionally biased region" description="Pro residues" evidence="1">
    <location>
        <begin position="953"/>
        <end position="964"/>
    </location>
</feature>
<reference evidence="2 3" key="1">
    <citation type="journal article" date="2024" name="Commun. Biol.">
        <title>Comparative genomic analysis of thermophilic fungi reveals convergent evolutionary adaptations and gene losses.</title>
        <authorList>
            <person name="Steindorff A.S."/>
            <person name="Aguilar-Pontes M.V."/>
            <person name="Robinson A.J."/>
            <person name="Andreopoulos B."/>
            <person name="LaButti K."/>
            <person name="Kuo A."/>
            <person name="Mondo S."/>
            <person name="Riley R."/>
            <person name="Otillar R."/>
            <person name="Haridas S."/>
            <person name="Lipzen A."/>
            <person name="Grimwood J."/>
            <person name="Schmutz J."/>
            <person name="Clum A."/>
            <person name="Reid I.D."/>
            <person name="Moisan M.C."/>
            <person name="Butler G."/>
            <person name="Nguyen T.T.M."/>
            <person name="Dewar K."/>
            <person name="Conant G."/>
            <person name="Drula E."/>
            <person name="Henrissat B."/>
            <person name="Hansel C."/>
            <person name="Singer S."/>
            <person name="Hutchinson M.I."/>
            <person name="de Vries R.P."/>
            <person name="Natvig D.O."/>
            <person name="Powell A.J."/>
            <person name="Tsang A."/>
            <person name="Grigoriev I.V."/>
        </authorList>
    </citation>
    <scope>NUCLEOTIDE SEQUENCE [LARGE SCALE GENOMIC DNA]</scope>
    <source>
        <strain evidence="2 3">CBS 620.91</strain>
    </source>
</reference>
<feature type="compositionally biased region" description="Polar residues" evidence="1">
    <location>
        <begin position="1037"/>
        <end position="1068"/>
    </location>
</feature>
<feature type="compositionally biased region" description="Low complexity" evidence="1">
    <location>
        <begin position="1133"/>
        <end position="1142"/>
    </location>
</feature>
<feature type="compositionally biased region" description="Acidic residues" evidence="1">
    <location>
        <begin position="1185"/>
        <end position="1194"/>
    </location>
</feature>
<feature type="region of interest" description="Disordered" evidence="1">
    <location>
        <begin position="660"/>
        <end position="679"/>
    </location>
</feature>
<organism evidence="2 3">
    <name type="scientific">Humicola insolens</name>
    <name type="common">Soft-rot fungus</name>
    <dbReference type="NCBI Taxonomy" id="85995"/>
    <lineage>
        <taxon>Eukaryota</taxon>
        <taxon>Fungi</taxon>
        <taxon>Dikarya</taxon>
        <taxon>Ascomycota</taxon>
        <taxon>Pezizomycotina</taxon>
        <taxon>Sordariomycetes</taxon>
        <taxon>Sordariomycetidae</taxon>
        <taxon>Sordariales</taxon>
        <taxon>Chaetomiaceae</taxon>
        <taxon>Mycothermus</taxon>
    </lineage>
</organism>
<feature type="compositionally biased region" description="Basic and acidic residues" evidence="1">
    <location>
        <begin position="887"/>
        <end position="901"/>
    </location>
</feature>
<feature type="compositionally biased region" description="Basic and acidic residues" evidence="1">
    <location>
        <begin position="119"/>
        <end position="132"/>
    </location>
</feature>
<feature type="compositionally biased region" description="Basic residues" evidence="1">
    <location>
        <begin position="1198"/>
        <end position="1207"/>
    </location>
</feature>
<keyword evidence="3" id="KW-1185">Reference proteome</keyword>
<evidence type="ECO:0000313" key="2">
    <source>
        <dbReference type="EMBL" id="KAL1837775.1"/>
    </source>
</evidence>
<evidence type="ECO:0000313" key="3">
    <source>
        <dbReference type="Proteomes" id="UP001583172"/>
    </source>
</evidence>
<protein>
    <submittedName>
        <fullName evidence="2">Uncharacterized protein</fullName>
    </submittedName>
</protein>
<dbReference type="Proteomes" id="UP001583172">
    <property type="component" value="Unassembled WGS sequence"/>
</dbReference>
<dbReference type="PANTHER" id="PTHR34365">
    <property type="entry name" value="ENOLASE (DUF1399)"/>
    <property type="match status" value="1"/>
</dbReference>
<dbReference type="Pfam" id="PF07173">
    <property type="entry name" value="GRDP-like"/>
    <property type="match status" value="1"/>
</dbReference>
<feature type="compositionally biased region" description="Basic and acidic residues" evidence="1">
    <location>
        <begin position="1121"/>
        <end position="1132"/>
    </location>
</feature>
<dbReference type="EMBL" id="JAZGSY010000264">
    <property type="protein sequence ID" value="KAL1837775.1"/>
    <property type="molecule type" value="Genomic_DNA"/>
</dbReference>
<comment type="caution">
    <text evidence="2">The sequence shown here is derived from an EMBL/GenBank/DDBJ whole genome shotgun (WGS) entry which is preliminary data.</text>
</comment>
<gene>
    <name evidence="2" type="ORF">VTJ49DRAFT_3411</name>
</gene>
<feature type="region of interest" description="Disordered" evidence="1">
    <location>
        <begin position="1179"/>
        <end position="1207"/>
    </location>
</feature>
<evidence type="ECO:0000256" key="1">
    <source>
        <dbReference type="SAM" id="MobiDB-lite"/>
    </source>
</evidence>
<accession>A0ABR3V810</accession>
<feature type="region of interest" description="Disordered" evidence="1">
    <location>
        <begin position="1"/>
        <end position="55"/>
    </location>
</feature>
<dbReference type="InterPro" id="IPR009836">
    <property type="entry name" value="GRDP-like"/>
</dbReference>
<feature type="region of interest" description="Disordered" evidence="1">
    <location>
        <begin position="1003"/>
        <end position="1073"/>
    </location>
</feature>
<feature type="region of interest" description="Disordered" evidence="1">
    <location>
        <begin position="865"/>
        <end position="975"/>
    </location>
</feature>
<proteinExistence type="predicted"/>
<feature type="region of interest" description="Disordered" evidence="1">
    <location>
        <begin position="1121"/>
        <end position="1148"/>
    </location>
</feature>